<evidence type="ECO:0000256" key="9">
    <source>
        <dbReference type="ARBA" id="ARBA00048793"/>
    </source>
</evidence>
<protein>
    <recommendedName>
        <fullName evidence="4 10">2-dehydropantoate 2-reductase</fullName>
        <ecNumber evidence="3 10">1.1.1.169</ecNumber>
    </recommendedName>
    <alternativeName>
        <fullName evidence="8 10">Ketopantoate reductase</fullName>
    </alternativeName>
</protein>
<dbReference type="InterPro" id="IPR013752">
    <property type="entry name" value="KPA_reductase"/>
</dbReference>
<dbReference type="NCBIfam" id="TIGR00745">
    <property type="entry name" value="apbA_panE"/>
    <property type="match status" value="1"/>
</dbReference>
<feature type="domain" description="Ketopantoate reductase N-terminal" evidence="11">
    <location>
        <begin position="19"/>
        <end position="167"/>
    </location>
</feature>
<keyword evidence="7 10" id="KW-0560">Oxidoreductase</keyword>
<evidence type="ECO:0000256" key="6">
    <source>
        <dbReference type="ARBA" id="ARBA00022857"/>
    </source>
</evidence>
<evidence type="ECO:0000256" key="7">
    <source>
        <dbReference type="ARBA" id="ARBA00023002"/>
    </source>
</evidence>
<dbReference type="InterPro" id="IPR008927">
    <property type="entry name" value="6-PGluconate_DH-like_C_sf"/>
</dbReference>
<dbReference type="SUPFAM" id="SSF51735">
    <property type="entry name" value="NAD(P)-binding Rossmann-fold domains"/>
    <property type="match status" value="1"/>
</dbReference>
<dbReference type="PANTHER" id="PTHR21708">
    <property type="entry name" value="PROBABLE 2-DEHYDROPANTOATE 2-REDUCTASE"/>
    <property type="match status" value="1"/>
</dbReference>
<evidence type="ECO:0000256" key="8">
    <source>
        <dbReference type="ARBA" id="ARBA00032024"/>
    </source>
</evidence>
<dbReference type="InterPro" id="IPR013332">
    <property type="entry name" value="KPR_N"/>
</dbReference>
<evidence type="ECO:0000313" key="14">
    <source>
        <dbReference type="Proteomes" id="UP001596060"/>
    </source>
</evidence>
<keyword evidence="5 10" id="KW-0566">Pantothenate biosynthesis</keyword>
<dbReference type="PANTHER" id="PTHR21708:SF26">
    <property type="entry name" value="2-DEHYDROPANTOATE 2-REDUCTASE"/>
    <property type="match status" value="1"/>
</dbReference>
<organism evidence="13 14">
    <name type="scientific">Bosea massiliensis</name>
    <dbReference type="NCBI Taxonomy" id="151419"/>
    <lineage>
        <taxon>Bacteria</taxon>
        <taxon>Pseudomonadati</taxon>
        <taxon>Pseudomonadota</taxon>
        <taxon>Alphaproteobacteria</taxon>
        <taxon>Hyphomicrobiales</taxon>
        <taxon>Boseaceae</taxon>
        <taxon>Bosea</taxon>
    </lineage>
</organism>
<dbReference type="EC" id="1.1.1.169" evidence="3 10"/>
<evidence type="ECO:0000256" key="10">
    <source>
        <dbReference type="RuleBase" id="RU362068"/>
    </source>
</evidence>
<evidence type="ECO:0000259" key="12">
    <source>
        <dbReference type="Pfam" id="PF08546"/>
    </source>
</evidence>
<dbReference type="RefSeq" id="WP_067253739.1">
    <property type="nucleotide sequence ID" value="NZ_JBHSLU010000078.1"/>
</dbReference>
<dbReference type="InterPro" id="IPR051402">
    <property type="entry name" value="KPR-Related"/>
</dbReference>
<sequence>MAGVGNAATRRLQMKDPRVLVAGAGAMGCLFGGLLAERGLRVTLLMRSEERASAIRERGLRIVGEGGDRSVPIHVATTPRSVVPADLVLVQCKAHATREVSRSVAPLMAPGAVAVSVQNGLGNEEIMVEAMGPGAVLGGLTSLGATLDAPGVVRNYAALPTLIGEMSGGLSQRAEALAALLTEHGLPTEASASILTEKWRKLMLNVAMSATSGLTGLTIGGVASLPPLALIARRAMDEAAAVAQAWGIDLPRETRYRVFDGIVGSGAARNKTSMRRDIEAGRPSEVEAIYGSVIERGRSKSVPTPTLEALAALMLGLERARDEA</sequence>
<evidence type="ECO:0000256" key="3">
    <source>
        <dbReference type="ARBA" id="ARBA00013014"/>
    </source>
</evidence>
<evidence type="ECO:0000256" key="4">
    <source>
        <dbReference type="ARBA" id="ARBA00019465"/>
    </source>
</evidence>
<reference evidence="14" key="1">
    <citation type="journal article" date="2019" name="Int. J. Syst. Evol. Microbiol.">
        <title>The Global Catalogue of Microorganisms (GCM) 10K type strain sequencing project: providing services to taxonomists for standard genome sequencing and annotation.</title>
        <authorList>
            <consortium name="The Broad Institute Genomics Platform"/>
            <consortium name="The Broad Institute Genome Sequencing Center for Infectious Disease"/>
            <person name="Wu L."/>
            <person name="Ma J."/>
        </authorList>
    </citation>
    <scope>NUCLEOTIDE SEQUENCE [LARGE SCALE GENOMIC DNA]</scope>
    <source>
        <strain evidence="14">CCUG 43117</strain>
    </source>
</reference>
<feature type="domain" description="Ketopantoate reductase C-terminal" evidence="12">
    <location>
        <begin position="194"/>
        <end position="315"/>
    </location>
</feature>
<dbReference type="Pfam" id="PF08546">
    <property type="entry name" value="ApbA_C"/>
    <property type="match status" value="1"/>
</dbReference>
<gene>
    <name evidence="13" type="ORF">ACFPN9_22150</name>
</gene>
<dbReference type="InterPro" id="IPR003710">
    <property type="entry name" value="ApbA"/>
</dbReference>
<keyword evidence="6 10" id="KW-0521">NADP</keyword>
<dbReference type="Gene3D" id="1.10.1040.10">
    <property type="entry name" value="N-(1-d-carboxylethyl)-l-norvaline Dehydrogenase, domain 2"/>
    <property type="match status" value="1"/>
</dbReference>
<accession>A0ABW0P874</accession>
<keyword evidence="14" id="KW-1185">Reference proteome</keyword>
<name>A0ABW0P874_9HYPH</name>
<dbReference type="EMBL" id="JBHSLU010000078">
    <property type="protein sequence ID" value="MFC5507947.1"/>
    <property type="molecule type" value="Genomic_DNA"/>
</dbReference>
<comment type="similarity">
    <text evidence="2 10">Belongs to the ketopantoate reductase family.</text>
</comment>
<comment type="pathway">
    <text evidence="1 10">Cofactor biosynthesis; (R)-pantothenate biosynthesis; (R)-pantoate from 3-methyl-2-oxobutanoate: step 2/2.</text>
</comment>
<evidence type="ECO:0000256" key="1">
    <source>
        <dbReference type="ARBA" id="ARBA00004994"/>
    </source>
</evidence>
<comment type="catalytic activity">
    <reaction evidence="9 10">
        <text>(R)-pantoate + NADP(+) = 2-dehydropantoate + NADPH + H(+)</text>
        <dbReference type="Rhea" id="RHEA:16233"/>
        <dbReference type="ChEBI" id="CHEBI:11561"/>
        <dbReference type="ChEBI" id="CHEBI:15378"/>
        <dbReference type="ChEBI" id="CHEBI:15980"/>
        <dbReference type="ChEBI" id="CHEBI:57783"/>
        <dbReference type="ChEBI" id="CHEBI:58349"/>
        <dbReference type="EC" id="1.1.1.169"/>
    </reaction>
</comment>
<comment type="caution">
    <text evidence="13">The sequence shown here is derived from an EMBL/GenBank/DDBJ whole genome shotgun (WGS) entry which is preliminary data.</text>
</comment>
<dbReference type="InterPro" id="IPR013328">
    <property type="entry name" value="6PGD_dom2"/>
</dbReference>
<proteinExistence type="inferred from homology"/>
<evidence type="ECO:0000259" key="11">
    <source>
        <dbReference type="Pfam" id="PF02558"/>
    </source>
</evidence>
<comment type="function">
    <text evidence="10">Catalyzes the NADPH-dependent reduction of ketopantoate into pantoic acid.</text>
</comment>
<evidence type="ECO:0000313" key="13">
    <source>
        <dbReference type="EMBL" id="MFC5507947.1"/>
    </source>
</evidence>
<dbReference type="InterPro" id="IPR036291">
    <property type="entry name" value="NAD(P)-bd_dom_sf"/>
</dbReference>
<dbReference type="SUPFAM" id="SSF48179">
    <property type="entry name" value="6-phosphogluconate dehydrogenase C-terminal domain-like"/>
    <property type="match status" value="1"/>
</dbReference>
<dbReference type="Pfam" id="PF02558">
    <property type="entry name" value="ApbA"/>
    <property type="match status" value="1"/>
</dbReference>
<dbReference type="Proteomes" id="UP001596060">
    <property type="component" value="Unassembled WGS sequence"/>
</dbReference>
<evidence type="ECO:0000256" key="5">
    <source>
        <dbReference type="ARBA" id="ARBA00022655"/>
    </source>
</evidence>
<dbReference type="Gene3D" id="3.40.50.720">
    <property type="entry name" value="NAD(P)-binding Rossmann-like Domain"/>
    <property type="match status" value="1"/>
</dbReference>
<evidence type="ECO:0000256" key="2">
    <source>
        <dbReference type="ARBA" id="ARBA00007870"/>
    </source>
</evidence>